<dbReference type="RefSeq" id="WP_010945272.1">
    <property type="nucleotide sequence ID" value="NZ_CP011218.1"/>
</dbReference>
<evidence type="ECO:0000313" key="2">
    <source>
        <dbReference type="Proteomes" id="UP000060132"/>
    </source>
</evidence>
<reference evidence="1 2" key="1">
    <citation type="journal article" date="2015" name="PLoS Negl. Trop. Dis.">
        <title>Haemophilus ducreyi Cutaneous Ulcer Strains Are Nearly Identical to Class I Genital Ulcer Strains.</title>
        <authorList>
            <person name="Gangaiah D."/>
            <person name="Webb K.M."/>
            <person name="Humphreys T.L."/>
            <person name="Fortney K.R."/>
            <person name="Toh E."/>
            <person name="Tai A."/>
            <person name="Katz S.S."/>
            <person name="Pillay A."/>
            <person name="Chen C.Y."/>
            <person name="Roberts S.A."/>
            <person name="Munson R.S.Jr."/>
            <person name="Spinola S.M."/>
        </authorList>
    </citation>
    <scope>NUCLEOTIDE SEQUENCE [LARGE SCALE GENOMIC DNA]</scope>
    <source>
        <strain evidence="2">CLU2</strain>
    </source>
</reference>
<protein>
    <submittedName>
        <fullName evidence="1">Uncharacterized protein</fullName>
    </submittedName>
</protein>
<accession>A0AAC8UD19</accession>
<sequence>MSNKHSSKELGSLAAKILKDPNASKIEKELAGSVLSQTNTDKVTSKELESKASKVLTSEHCSDTAKSLAGSVLSQSKKSR</sequence>
<evidence type="ECO:0000313" key="1">
    <source>
        <dbReference type="EMBL" id="AKO32625.1"/>
    </source>
</evidence>
<organism evidence="1 2">
    <name type="scientific">Haemophilus ducreyi</name>
    <dbReference type="NCBI Taxonomy" id="730"/>
    <lineage>
        <taxon>Bacteria</taxon>
        <taxon>Pseudomonadati</taxon>
        <taxon>Pseudomonadota</taxon>
        <taxon>Gammaproteobacteria</taxon>
        <taxon>Pasteurellales</taxon>
        <taxon>Pasteurellaceae</taxon>
        <taxon>Haemophilus</taxon>
    </lineage>
</organism>
<dbReference type="Proteomes" id="UP000060132">
    <property type="component" value="Chromosome"/>
</dbReference>
<name>A0AAC8UD19_HAEDC</name>
<dbReference type="AlphaFoldDB" id="A0AAC8UD19"/>
<dbReference type="OMA" id="TSCHEAK"/>
<proteinExistence type="predicted"/>
<gene>
    <name evidence="1" type="ORF">RZ57_05665</name>
</gene>
<dbReference type="EMBL" id="CP011219">
    <property type="protein sequence ID" value="AKO32625.1"/>
    <property type="molecule type" value="Genomic_DNA"/>
</dbReference>